<proteinExistence type="predicted"/>
<comment type="caution">
    <text evidence="2">The sequence shown here is derived from an EMBL/GenBank/DDBJ whole genome shotgun (WGS) entry which is preliminary data.</text>
</comment>
<feature type="compositionally biased region" description="Basic and acidic residues" evidence="1">
    <location>
        <begin position="1"/>
        <end position="13"/>
    </location>
</feature>
<keyword evidence="3" id="KW-1185">Reference proteome</keyword>
<dbReference type="EMBL" id="BPLQ01002793">
    <property type="protein sequence ID" value="GIX95713.1"/>
    <property type="molecule type" value="Genomic_DNA"/>
</dbReference>
<dbReference type="Proteomes" id="UP001054837">
    <property type="component" value="Unassembled WGS sequence"/>
</dbReference>
<evidence type="ECO:0000256" key="1">
    <source>
        <dbReference type="SAM" id="MobiDB-lite"/>
    </source>
</evidence>
<evidence type="ECO:0000313" key="3">
    <source>
        <dbReference type="Proteomes" id="UP001054837"/>
    </source>
</evidence>
<accession>A0AAV4PFB2</accession>
<dbReference type="AlphaFoldDB" id="A0AAV4PFB2"/>
<sequence>MSLTRRRDRDSERKRSKSLPTPSRVFKIKEVVKFFSRRNSSDRESNSSLESINFLTDRNKYPELEVSDYEEILTELCPKIHLHPKARYSTKLAITHMQEPETLKQRFLRVSRNFTRRIRRYLRH</sequence>
<gene>
    <name evidence="2" type="ORF">CDAR_3531</name>
</gene>
<protein>
    <submittedName>
        <fullName evidence="2">Uncharacterized protein</fullName>
    </submittedName>
</protein>
<feature type="region of interest" description="Disordered" evidence="1">
    <location>
        <begin position="1"/>
        <end position="22"/>
    </location>
</feature>
<evidence type="ECO:0000313" key="2">
    <source>
        <dbReference type="EMBL" id="GIX95713.1"/>
    </source>
</evidence>
<reference evidence="2 3" key="1">
    <citation type="submission" date="2021-06" db="EMBL/GenBank/DDBJ databases">
        <title>Caerostris darwini draft genome.</title>
        <authorList>
            <person name="Kono N."/>
            <person name="Arakawa K."/>
        </authorList>
    </citation>
    <scope>NUCLEOTIDE SEQUENCE [LARGE SCALE GENOMIC DNA]</scope>
</reference>
<name>A0AAV4PFB2_9ARAC</name>
<organism evidence="2 3">
    <name type="scientific">Caerostris darwini</name>
    <dbReference type="NCBI Taxonomy" id="1538125"/>
    <lineage>
        <taxon>Eukaryota</taxon>
        <taxon>Metazoa</taxon>
        <taxon>Ecdysozoa</taxon>
        <taxon>Arthropoda</taxon>
        <taxon>Chelicerata</taxon>
        <taxon>Arachnida</taxon>
        <taxon>Araneae</taxon>
        <taxon>Araneomorphae</taxon>
        <taxon>Entelegynae</taxon>
        <taxon>Araneoidea</taxon>
        <taxon>Araneidae</taxon>
        <taxon>Caerostris</taxon>
    </lineage>
</organism>